<comment type="caution">
    <text evidence="2">The sequence shown here is derived from an EMBL/GenBank/DDBJ whole genome shotgun (WGS) entry which is preliminary data.</text>
</comment>
<evidence type="ECO:0000313" key="3">
    <source>
        <dbReference type="Proteomes" id="UP000075714"/>
    </source>
</evidence>
<keyword evidence="3" id="KW-1185">Reference proteome</keyword>
<accession>A0A150G932</accession>
<proteinExistence type="predicted"/>
<gene>
    <name evidence="2" type="ORF">GPECTOR_44g43</name>
</gene>
<name>A0A150G932_GONPE</name>
<keyword evidence="1" id="KW-0732">Signal</keyword>
<evidence type="ECO:0008006" key="4">
    <source>
        <dbReference type="Google" id="ProtNLM"/>
    </source>
</evidence>
<protein>
    <recommendedName>
        <fullName evidence="4">Pherophorin domain-containing protein</fullName>
    </recommendedName>
</protein>
<dbReference type="EMBL" id="LSYV01000045">
    <property type="protein sequence ID" value="KXZ46366.1"/>
    <property type="molecule type" value="Genomic_DNA"/>
</dbReference>
<dbReference type="STRING" id="33097.A0A150G932"/>
<dbReference type="OrthoDB" id="1885051at2759"/>
<reference evidence="3" key="1">
    <citation type="journal article" date="2016" name="Nat. Commun.">
        <title>The Gonium pectorale genome demonstrates co-option of cell cycle regulation during the evolution of multicellularity.</title>
        <authorList>
            <person name="Hanschen E.R."/>
            <person name="Marriage T.N."/>
            <person name="Ferris P.J."/>
            <person name="Hamaji T."/>
            <person name="Toyoda A."/>
            <person name="Fujiyama A."/>
            <person name="Neme R."/>
            <person name="Noguchi H."/>
            <person name="Minakuchi Y."/>
            <person name="Suzuki M."/>
            <person name="Kawai-Toyooka H."/>
            <person name="Smith D.R."/>
            <person name="Sparks H."/>
            <person name="Anderson J."/>
            <person name="Bakaric R."/>
            <person name="Luria V."/>
            <person name="Karger A."/>
            <person name="Kirschner M.W."/>
            <person name="Durand P.M."/>
            <person name="Michod R.E."/>
            <person name="Nozaki H."/>
            <person name="Olson B.J."/>
        </authorList>
    </citation>
    <scope>NUCLEOTIDE SEQUENCE [LARGE SCALE GENOMIC DNA]</scope>
    <source>
        <strain evidence="3">NIES-2863</strain>
    </source>
</reference>
<feature type="chain" id="PRO_5007561957" description="Pherophorin domain-containing protein" evidence="1">
    <location>
        <begin position="20"/>
        <end position="298"/>
    </location>
</feature>
<evidence type="ECO:0000313" key="2">
    <source>
        <dbReference type="EMBL" id="KXZ46366.1"/>
    </source>
</evidence>
<sequence>MARLFVAKLLLQLASGLAALSLCSGIAFNPCAPLTPVSRGDSFPLGLVLIPSVNASVLANLTESYGGMCNTTFQDYLIKNYKARIAIYNLRVDRLQVLRMPYADIIFSMVNATPPTLALAAFRANVTSQPIYIASGDTAQTFGAGFMVSTSLLLRIEEGTLRYLQWYDLTCNECGGATSQLCIHSSQGGIKACATPLDNCTCTTNGVANSSCSFDDERFDVCSTAINAAWLGTDRSLAVFRTGPQVQRLNAYSITSLFNAARSKFESLKNYVYTSVSESWSAVNSDTQSQYVDFWGGG</sequence>
<organism evidence="2 3">
    <name type="scientific">Gonium pectorale</name>
    <name type="common">Green alga</name>
    <dbReference type="NCBI Taxonomy" id="33097"/>
    <lineage>
        <taxon>Eukaryota</taxon>
        <taxon>Viridiplantae</taxon>
        <taxon>Chlorophyta</taxon>
        <taxon>core chlorophytes</taxon>
        <taxon>Chlorophyceae</taxon>
        <taxon>CS clade</taxon>
        <taxon>Chlamydomonadales</taxon>
        <taxon>Volvocaceae</taxon>
        <taxon>Gonium</taxon>
    </lineage>
</organism>
<dbReference type="Proteomes" id="UP000075714">
    <property type="component" value="Unassembled WGS sequence"/>
</dbReference>
<feature type="signal peptide" evidence="1">
    <location>
        <begin position="1"/>
        <end position="19"/>
    </location>
</feature>
<evidence type="ECO:0000256" key="1">
    <source>
        <dbReference type="SAM" id="SignalP"/>
    </source>
</evidence>
<dbReference type="AlphaFoldDB" id="A0A150G932"/>